<dbReference type="NCBIfam" id="TIGR02937">
    <property type="entry name" value="sigma70-ECF"/>
    <property type="match status" value="1"/>
</dbReference>
<evidence type="ECO:0000313" key="9">
    <source>
        <dbReference type="Proteomes" id="UP000179129"/>
    </source>
</evidence>
<evidence type="ECO:0000256" key="2">
    <source>
        <dbReference type="ARBA" id="ARBA00023015"/>
    </source>
</evidence>
<evidence type="ECO:0000259" key="6">
    <source>
        <dbReference type="Pfam" id="PF04542"/>
    </source>
</evidence>
<dbReference type="PANTHER" id="PTHR43133:SF8">
    <property type="entry name" value="RNA POLYMERASE SIGMA FACTOR HI_1459-RELATED"/>
    <property type="match status" value="1"/>
</dbReference>
<dbReference type="InterPro" id="IPR007627">
    <property type="entry name" value="RNA_pol_sigma70_r2"/>
</dbReference>
<dbReference type="GO" id="GO:0003677">
    <property type="term" value="F:DNA binding"/>
    <property type="evidence" value="ECO:0007669"/>
    <property type="project" value="UniProtKB-KW"/>
</dbReference>
<evidence type="ECO:0008006" key="10">
    <source>
        <dbReference type="Google" id="ProtNLM"/>
    </source>
</evidence>
<keyword evidence="3" id="KW-0731">Sigma factor</keyword>
<keyword evidence="2" id="KW-0805">Transcription regulation</keyword>
<accession>A0A1F5Z1P2</accession>
<dbReference type="InterPro" id="IPR014284">
    <property type="entry name" value="RNA_pol_sigma-70_dom"/>
</dbReference>
<dbReference type="GO" id="GO:0006352">
    <property type="term" value="P:DNA-templated transcription initiation"/>
    <property type="evidence" value="ECO:0007669"/>
    <property type="project" value="InterPro"/>
</dbReference>
<dbReference type="EMBL" id="MFIX01000027">
    <property type="protein sequence ID" value="OGG06380.1"/>
    <property type="molecule type" value="Genomic_DNA"/>
</dbReference>
<proteinExistence type="inferred from homology"/>
<reference evidence="8 9" key="1">
    <citation type="journal article" date="2016" name="Nat. Commun.">
        <title>Thousands of microbial genomes shed light on interconnected biogeochemical processes in an aquifer system.</title>
        <authorList>
            <person name="Anantharaman K."/>
            <person name="Brown C.T."/>
            <person name="Hug L.A."/>
            <person name="Sharon I."/>
            <person name="Castelle C.J."/>
            <person name="Probst A.J."/>
            <person name="Thomas B.C."/>
            <person name="Singh A."/>
            <person name="Wilkins M.J."/>
            <person name="Karaoz U."/>
            <person name="Brodie E.L."/>
            <person name="Williams K.H."/>
            <person name="Hubbard S.S."/>
            <person name="Banfield J.F."/>
        </authorList>
    </citation>
    <scope>NUCLEOTIDE SEQUENCE [LARGE SCALE GENOMIC DNA]</scope>
</reference>
<sequence length="184" mass="21578">MDKNEIYCELLVLRSSRGDSRAFRELVALWERRLFYYLRRLADDEQEAWDILQQTWLKVIKGIPSIREPKLFKAWLYSIARRTAADRIRELITENNHRREEPGLEELADQNNGPEDFENASLVHYGLGKLPLEQREILTLFFLEEFSLSEIAGILRLPEGTVKSRLHRARAALRTVLEREGGAR</sequence>
<name>A0A1F5Z1P2_9BACT</name>
<evidence type="ECO:0000313" key="8">
    <source>
        <dbReference type="EMBL" id="OGG06380.1"/>
    </source>
</evidence>
<organism evidence="8 9">
    <name type="scientific">Candidatus Glassbacteria bacterium RIFCSPLOWO2_12_FULL_58_11</name>
    <dbReference type="NCBI Taxonomy" id="1817867"/>
    <lineage>
        <taxon>Bacteria</taxon>
        <taxon>Candidatus Glassiibacteriota</taxon>
    </lineage>
</organism>
<keyword evidence="4" id="KW-0238">DNA-binding</keyword>
<evidence type="ECO:0000259" key="7">
    <source>
        <dbReference type="Pfam" id="PF08281"/>
    </source>
</evidence>
<dbReference type="InterPro" id="IPR036388">
    <property type="entry name" value="WH-like_DNA-bd_sf"/>
</dbReference>
<evidence type="ECO:0000256" key="3">
    <source>
        <dbReference type="ARBA" id="ARBA00023082"/>
    </source>
</evidence>
<protein>
    <recommendedName>
        <fullName evidence="10">HTH luxR-type domain-containing protein</fullName>
    </recommendedName>
</protein>
<dbReference type="SUPFAM" id="SSF88946">
    <property type="entry name" value="Sigma2 domain of RNA polymerase sigma factors"/>
    <property type="match status" value="1"/>
</dbReference>
<dbReference type="CDD" id="cd06171">
    <property type="entry name" value="Sigma70_r4"/>
    <property type="match status" value="1"/>
</dbReference>
<dbReference type="Pfam" id="PF04542">
    <property type="entry name" value="Sigma70_r2"/>
    <property type="match status" value="1"/>
</dbReference>
<comment type="caution">
    <text evidence="8">The sequence shown here is derived from an EMBL/GenBank/DDBJ whole genome shotgun (WGS) entry which is preliminary data.</text>
</comment>
<dbReference type="InterPro" id="IPR013325">
    <property type="entry name" value="RNA_pol_sigma_r2"/>
</dbReference>
<dbReference type="InterPro" id="IPR013324">
    <property type="entry name" value="RNA_pol_sigma_r3/r4-like"/>
</dbReference>
<dbReference type="AlphaFoldDB" id="A0A1F5Z1P2"/>
<feature type="domain" description="RNA polymerase sigma-70 region 2" evidence="6">
    <location>
        <begin position="26"/>
        <end position="89"/>
    </location>
</feature>
<keyword evidence="5" id="KW-0804">Transcription</keyword>
<dbReference type="STRING" id="1817867.A3F83_11915"/>
<feature type="domain" description="RNA polymerase sigma factor 70 region 4 type 2" evidence="7">
    <location>
        <begin position="127"/>
        <end position="173"/>
    </location>
</feature>
<dbReference type="InterPro" id="IPR013249">
    <property type="entry name" value="RNA_pol_sigma70_r4_t2"/>
</dbReference>
<evidence type="ECO:0000256" key="5">
    <source>
        <dbReference type="ARBA" id="ARBA00023163"/>
    </source>
</evidence>
<gene>
    <name evidence="8" type="ORF">A3F83_11915</name>
</gene>
<dbReference type="Pfam" id="PF08281">
    <property type="entry name" value="Sigma70_r4_2"/>
    <property type="match status" value="1"/>
</dbReference>
<evidence type="ECO:0000256" key="4">
    <source>
        <dbReference type="ARBA" id="ARBA00023125"/>
    </source>
</evidence>
<dbReference type="PANTHER" id="PTHR43133">
    <property type="entry name" value="RNA POLYMERASE ECF-TYPE SIGMA FACTO"/>
    <property type="match status" value="1"/>
</dbReference>
<dbReference type="Gene3D" id="1.10.1740.10">
    <property type="match status" value="1"/>
</dbReference>
<dbReference type="GO" id="GO:0016987">
    <property type="term" value="F:sigma factor activity"/>
    <property type="evidence" value="ECO:0007669"/>
    <property type="project" value="UniProtKB-KW"/>
</dbReference>
<comment type="similarity">
    <text evidence="1">Belongs to the sigma-70 factor family. ECF subfamily.</text>
</comment>
<dbReference type="Proteomes" id="UP000179129">
    <property type="component" value="Unassembled WGS sequence"/>
</dbReference>
<dbReference type="SUPFAM" id="SSF88659">
    <property type="entry name" value="Sigma3 and sigma4 domains of RNA polymerase sigma factors"/>
    <property type="match status" value="1"/>
</dbReference>
<dbReference type="Gene3D" id="1.10.10.10">
    <property type="entry name" value="Winged helix-like DNA-binding domain superfamily/Winged helix DNA-binding domain"/>
    <property type="match status" value="1"/>
</dbReference>
<dbReference type="InterPro" id="IPR039425">
    <property type="entry name" value="RNA_pol_sigma-70-like"/>
</dbReference>
<evidence type="ECO:0000256" key="1">
    <source>
        <dbReference type="ARBA" id="ARBA00010641"/>
    </source>
</evidence>